<evidence type="ECO:0000313" key="9">
    <source>
        <dbReference type="EMBL" id="ABD07716.1"/>
    </source>
</evidence>
<evidence type="ECO:0000256" key="6">
    <source>
        <dbReference type="ARBA" id="ARBA00025321"/>
    </source>
</evidence>
<dbReference type="AlphaFoldDB" id="Q2IVP4"/>
<evidence type="ECO:0000256" key="4">
    <source>
        <dbReference type="ARBA" id="ARBA00022475"/>
    </source>
</evidence>
<dbReference type="STRING" id="316058.RPB_3014"/>
<keyword evidence="8" id="KW-0472">Membrane</keyword>
<dbReference type="OrthoDB" id="8140163at2"/>
<dbReference type="EMBL" id="CP000250">
    <property type="protein sequence ID" value="ABD07716.1"/>
    <property type="molecule type" value="Genomic_DNA"/>
</dbReference>
<dbReference type="eggNOG" id="ENOG5033GKK">
    <property type="taxonomic scope" value="Bacteria"/>
</dbReference>
<dbReference type="RefSeq" id="WP_011441900.1">
    <property type="nucleotide sequence ID" value="NC_007778.1"/>
</dbReference>
<gene>
    <name evidence="9" type="ordered locus">RPB_3014</name>
</gene>
<name>Q2IVP4_RHOP2</name>
<keyword evidence="8" id="KW-1133">Transmembrane helix</keyword>
<dbReference type="InterPro" id="IPR012413">
    <property type="entry name" value="BA14K"/>
</dbReference>
<dbReference type="HOGENOM" id="CLU_1947163_0_0_5"/>
<evidence type="ECO:0000256" key="7">
    <source>
        <dbReference type="SAM" id="MobiDB-lite"/>
    </source>
</evidence>
<feature type="transmembrane region" description="Helical" evidence="8">
    <location>
        <begin position="74"/>
        <end position="96"/>
    </location>
</feature>
<accession>Q2IVP4</accession>
<keyword evidence="10" id="KW-1185">Reference proteome</keyword>
<evidence type="ECO:0000256" key="2">
    <source>
        <dbReference type="ARBA" id="ARBA00010270"/>
    </source>
</evidence>
<keyword evidence="4" id="KW-1003">Cell membrane</keyword>
<dbReference type="GO" id="GO:0016020">
    <property type="term" value="C:membrane"/>
    <property type="evidence" value="ECO:0007669"/>
    <property type="project" value="UniProtKB-SubCell"/>
</dbReference>
<feature type="region of interest" description="Disordered" evidence="7">
    <location>
        <begin position="49"/>
        <end position="68"/>
    </location>
</feature>
<evidence type="ECO:0000313" key="10">
    <source>
        <dbReference type="Proteomes" id="UP000008809"/>
    </source>
</evidence>
<comment type="similarity">
    <text evidence="2">Belongs to the BA14k family.</text>
</comment>
<evidence type="ECO:0000256" key="5">
    <source>
        <dbReference type="ARBA" id="ARBA00022734"/>
    </source>
</evidence>
<evidence type="ECO:0000256" key="1">
    <source>
        <dbReference type="ARBA" id="ARBA00004167"/>
    </source>
</evidence>
<keyword evidence="5" id="KW-0430">Lectin</keyword>
<reference evidence="9 10" key="1">
    <citation type="submission" date="2006-01" db="EMBL/GenBank/DDBJ databases">
        <title>Complete sequence of Rhodopseudomonas palustris HaA2.</title>
        <authorList>
            <consortium name="US DOE Joint Genome Institute"/>
            <person name="Copeland A."/>
            <person name="Lucas S."/>
            <person name="Lapidus A."/>
            <person name="Barry K."/>
            <person name="Detter J.C."/>
            <person name="Glavina T."/>
            <person name="Hammon N."/>
            <person name="Israni S."/>
            <person name="Pitluck S."/>
            <person name="Chain P."/>
            <person name="Malfatti S."/>
            <person name="Shin M."/>
            <person name="Vergez L."/>
            <person name="Schmutz J."/>
            <person name="Larimer F."/>
            <person name="Land M."/>
            <person name="Hauser L."/>
            <person name="Pelletier D.A."/>
            <person name="Kyrpides N."/>
            <person name="Anderson I."/>
            <person name="Oda Y."/>
            <person name="Harwood C.S."/>
            <person name="Richardson P."/>
        </authorList>
    </citation>
    <scope>NUCLEOTIDE SEQUENCE [LARGE SCALE GENOMIC DNA]</scope>
    <source>
        <strain evidence="9 10">HaA2</strain>
    </source>
</reference>
<sequence>MMKSRTQDGGTARKLITRALAGVMLLTMYGFGMIATTGLAMTASVTPAHAQRGRGRGGGRGGGRGRGWGGGGNAGAAIGLGIGAAIIGGAIAASAAEESRRRDAIGYCAQRYRSFNPATMTYIGNDGRARPCP</sequence>
<evidence type="ECO:0000256" key="3">
    <source>
        <dbReference type="ARBA" id="ARBA00020552"/>
    </source>
</evidence>
<comment type="function">
    <text evidence="6">Has immunoglobulin-binding and hemagglutination properties, and can bind to mannose. Essential for virulence. May be involved in LPS biosynthesis or polysaccharide transport.</text>
</comment>
<dbReference type="Proteomes" id="UP000008809">
    <property type="component" value="Chromosome"/>
</dbReference>
<dbReference type="GO" id="GO:0030246">
    <property type="term" value="F:carbohydrate binding"/>
    <property type="evidence" value="ECO:0007669"/>
    <property type="project" value="UniProtKB-KW"/>
</dbReference>
<proteinExistence type="inferred from homology"/>
<dbReference type="KEGG" id="rpb:RPB_3014"/>
<protein>
    <recommendedName>
        <fullName evidence="3">Lectin-like protein BA14k</fullName>
    </recommendedName>
</protein>
<dbReference type="Pfam" id="PF07886">
    <property type="entry name" value="BA14K"/>
    <property type="match status" value="1"/>
</dbReference>
<feature type="compositionally biased region" description="Gly residues" evidence="7">
    <location>
        <begin position="58"/>
        <end position="68"/>
    </location>
</feature>
<comment type="subcellular location">
    <subcellularLocation>
        <location evidence="1">Membrane</location>
        <topology evidence="1">Single-pass membrane protein</topology>
    </subcellularLocation>
</comment>
<evidence type="ECO:0000256" key="8">
    <source>
        <dbReference type="SAM" id="Phobius"/>
    </source>
</evidence>
<organism evidence="9 10">
    <name type="scientific">Rhodopseudomonas palustris (strain HaA2)</name>
    <dbReference type="NCBI Taxonomy" id="316058"/>
    <lineage>
        <taxon>Bacteria</taxon>
        <taxon>Pseudomonadati</taxon>
        <taxon>Pseudomonadota</taxon>
        <taxon>Alphaproteobacteria</taxon>
        <taxon>Hyphomicrobiales</taxon>
        <taxon>Nitrobacteraceae</taxon>
        <taxon>Rhodopseudomonas</taxon>
    </lineage>
</organism>
<keyword evidence="8" id="KW-0812">Transmembrane</keyword>